<dbReference type="RefSeq" id="WP_185044979.1">
    <property type="nucleotide sequence ID" value="NZ_BAABFG010000005.1"/>
</dbReference>
<evidence type="ECO:0000256" key="2">
    <source>
        <dbReference type="SAM" id="Phobius"/>
    </source>
</evidence>
<feature type="chain" id="PRO_5030942558" description="DUF11 domain-containing protein" evidence="3">
    <location>
        <begin position="27"/>
        <end position="517"/>
    </location>
</feature>
<keyword evidence="3" id="KW-0732">Signal</keyword>
<evidence type="ECO:0000256" key="1">
    <source>
        <dbReference type="SAM" id="MobiDB-lite"/>
    </source>
</evidence>
<sequence length="517" mass="51891">MRTKRGLALAGALAALALAAPGTAHAAEAGPIRVEAEDVLIPVGNAAASVTVTLANPGDEGVLLHNVKVTLDAAGLAGVATVADLWPATGGDCATAGTVTTCSYETLDVSIIDAYPLHASFKADKGVAAGAKGTYRVTAQADDLPVSEATGAVTVAEAVNLIAGPEIKLSGKPGATVGLSPTVRNAGGATVHGAVLSSSTGSSSAAYVARYKNCFYTDVQFYCTFDQDLAPGRQYGLSAPIDIAISKDAPAPSEFDTYAEWETPDDAKDWVASIRDHGAKPGTGPELRLVEKAAVRSGPQTDVTAIDNFSHVVTAVTGKNLPDLTVVGGTVRGKVGDTVKAKFGVKNLGPARIDAWNHFPSVLVTIPAGTTLVTADRNCGPVEGKAGTFRCLTGELAVGASATWELSLKITNAAPSTGAITARIEVVGTTTTFAPEANAANNTGKLLLNPATAGDNGDAAGDGDEAAGGTGGGDSDEPSLPITGANVAWVAGAGLVLLAAGVIALLAAKRRGTRYTA</sequence>
<feature type="region of interest" description="Disordered" evidence="1">
    <location>
        <begin position="450"/>
        <end position="479"/>
    </location>
</feature>
<comment type="caution">
    <text evidence="5">The sequence shown here is derived from an EMBL/GenBank/DDBJ whole genome shotgun (WGS) entry which is preliminary data.</text>
</comment>
<keyword evidence="6" id="KW-1185">Reference proteome</keyword>
<dbReference type="Proteomes" id="UP000546162">
    <property type="component" value="Unassembled WGS sequence"/>
</dbReference>
<evidence type="ECO:0000313" key="5">
    <source>
        <dbReference type="EMBL" id="MBB4744836.1"/>
    </source>
</evidence>
<feature type="compositionally biased region" description="Low complexity" evidence="1">
    <location>
        <begin position="450"/>
        <end position="459"/>
    </location>
</feature>
<proteinExistence type="predicted"/>
<keyword evidence="2" id="KW-1133">Transmembrane helix</keyword>
<name>A0A7W7H6B4_9ACTN</name>
<dbReference type="EMBL" id="JACHNB010000001">
    <property type="protein sequence ID" value="MBB4744836.1"/>
    <property type="molecule type" value="Genomic_DNA"/>
</dbReference>
<feature type="transmembrane region" description="Helical" evidence="2">
    <location>
        <begin position="487"/>
        <end position="508"/>
    </location>
</feature>
<evidence type="ECO:0000256" key="3">
    <source>
        <dbReference type="SAM" id="SignalP"/>
    </source>
</evidence>
<evidence type="ECO:0000313" key="6">
    <source>
        <dbReference type="Proteomes" id="UP000546162"/>
    </source>
</evidence>
<keyword evidence="2" id="KW-0812">Transmembrane</keyword>
<organism evidence="5 6">
    <name type="scientific">Actinoplanes octamycinicus</name>
    <dbReference type="NCBI Taxonomy" id="135948"/>
    <lineage>
        <taxon>Bacteria</taxon>
        <taxon>Bacillati</taxon>
        <taxon>Actinomycetota</taxon>
        <taxon>Actinomycetes</taxon>
        <taxon>Micromonosporales</taxon>
        <taxon>Micromonosporaceae</taxon>
        <taxon>Actinoplanes</taxon>
    </lineage>
</organism>
<dbReference type="AlphaFoldDB" id="A0A7W7H6B4"/>
<feature type="signal peptide" evidence="3">
    <location>
        <begin position="1"/>
        <end position="26"/>
    </location>
</feature>
<dbReference type="Pfam" id="PF01345">
    <property type="entry name" value="DUF11"/>
    <property type="match status" value="1"/>
</dbReference>
<accession>A0A7W7H6B4</accession>
<feature type="domain" description="DUF11" evidence="4">
    <location>
        <begin position="332"/>
        <end position="444"/>
    </location>
</feature>
<keyword evidence="2" id="KW-0472">Membrane</keyword>
<dbReference type="InterPro" id="IPR001434">
    <property type="entry name" value="OmcB-like_DUF11"/>
</dbReference>
<gene>
    <name evidence="5" type="ORF">BJY16_008295</name>
</gene>
<reference evidence="5 6" key="1">
    <citation type="submission" date="2020-08" db="EMBL/GenBank/DDBJ databases">
        <title>Sequencing the genomes of 1000 actinobacteria strains.</title>
        <authorList>
            <person name="Klenk H.-P."/>
        </authorList>
    </citation>
    <scope>NUCLEOTIDE SEQUENCE [LARGE SCALE GENOMIC DNA]</scope>
    <source>
        <strain evidence="5 6">DSM 45809</strain>
    </source>
</reference>
<evidence type="ECO:0000259" key="4">
    <source>
        <dbReference type="Pfam" id="PF01345"/>
    </source>
</evidence>
<protein>
    <recommendedName>
        <fullName evidence="4">DUF11 domain-containing protein</fullName>
    </recommendedName>
</protein>